<organism evidence="3">
    <name type="scientific">Scrofimicrobium appendicitidis</name>
    <dbReference type="NCBI Taxonomy" id="3079930"/>
    <lineage>
        <taxon>Bacteria</taxon>
        <taxon>Bacillati</taxon>
        <taxon>Actinomycetota</taxon>
        <taxon>Actinomycetes</taxon>
        <taxon>Actinomycetales</taxon>
        <taxon>Actinomycetaceae</taxon>
        <taxon>Scrofimicrobium</taxon>
    </lineage>
</organism>
<feature type="transmembrane region" description="Helical" evidence="1">
    <location>
        <begin position="50"/>
        <end position="74"/>
    </location>
</feature>
<keyword evidence="1" id="KW-0472">Membrane</keyword>
<feature type="domain" description="DUF7973" evidence="2">
    <location>
        <begin position="208"/>
        <end position="308"/>
    </location>
</feature>
<keyword evidence="1" id="KW-0812">Transmembrane</keyword>
<dbReference type="AlphaFoldDB" id="A0AAU7V4Y3"/>
<dbReference type="InterPro" id="IPR058279">
    <property type="entry name" value="DUF7973"/>
</dbReference>
<proteinExistence type="predicted"/>
<accession>A0AAU7V4Y3</accession>
<dbReference type="KEGG" id="sapp:SAC06_06310"/>
<evidence type="ECO:0000259" key="2">
    <source>
        <dbReference type="Pfam" id="PF25928"/>
    </source>
</evidence>
<sequence>MDLFWLLMSLAGGAFGAMIGANYAFGFTGVTILLGLGVLAGTGNSIILDYVSFGPVFGPHIAFAGGVAAAAYAGRKKVLVGGGKDVNSPLAGLNRPDVLLVGALFGAGGYLVERLIKLIPWLGSHTDTVALTVVISALVARVMFGRTSIFHRLTPPAEGARWLDWQEQPKQLLTVSLFASTLAAGASMVVGSYILPLSVADEHWARMLDNAHVLPFAISAVCIFFVAGGLRMPVTHHMTITASLAAIAFLKISGSGMVGLLAGIVFGVIAGFVGELMARLMYSHGDTHIDPPAAAIWVMNTLVAVAAMPFLD</sequence>
<feature type="transmembrane region" description="Helical" evidence="1">
    <location>
        <begin position="128"/>
        <end position="144"/>
    </location>
</feature>
<dbReference type="Pfam" id="PF25928">
    <property type="entry name" value="DUF7973"/>
    <property type="match status" value="2"/>
</dbReference>
<reference evidence="3" key="1">
    <citation type="submission" date="2023-11" db="EMBL/GenBank/DDBJ databases">
        <title>Scrofimicrobium hongkongense sp. nov., isolated from a patient with peritonitis.</title>
        <authorList>
            <person name="Lao H.Y."/>
            <person name="Wong A.Y.P."/>
            <person name="Ng T.L."/>
            <person name="Wong R.Y.L."/>
            <person name="Yau M.C.Y."/>
            <person name="Lam J.Y.W."/>
            <person name="Siu G.K.H."/>
        </authorList>
    </citation>
    <scope>NUCLEOTIDE SEQUENCE</scope>
    <source>
        <strain evidence="3">R131</strain>
    </source>
</reference>
<keyword evidence="1" id="KW-1133">Transmembrane helix</keyword>
<feature type="domain" description="DUF7973" evidence="2">
    <location>
        <begin position="4"/>
        <end position="146"/>
    </location>
</feature>
<feature type="transmembrane region" description="Helical" evidence="1">
    <location>
        <begin position="172"/>
        <end position="194"/>
    </location>
</feature>
<protein>
    <recommendedName>
        <fullName evidence="2">DUF7973 domain-containing protein</fullName>
    </recommendedName>
</protein>
<feature type="transmembrane region" description="Helical" evidence="1">
    <location>
        <begin position="293"/>
        <end position="311"/>
    </location>
</feature>
<name>A0AAU7V4Y3_9ACTO</name>
<evidence type="ECO:0000313" key="3">
    <source>
        <dbReference type="EMBL" id="XBW07262.1"/>
    </source>
</evidence>
<dbReference type="EMBL" id="CP138335">
    <property type="protein sequence ID" value="XBW07262.1"/>
    <property type="molecule type" value="Genomic_DNA"/>
</dbReference>
<evidence type="ECO:0000256" key="1">
    <source>
        <dbReference type="SAM" id="Phobius"/>
    </source>
</evidence>
<gene>
    <name evidence="3" type="ORF">SAC06_06310</name>
</gene>
<feature type="transmembrane region" description="Helical" evidence="1">
    <location>
        <begin position="244"/>
        <end position="273"/>
    </location>
</feature>
<dbReference type="RefSeq" id="WP_350257468.1">
    <property type="nucleotide sequence ID" value="NZ_CP138335.1"/>
</dbReference>
<feature type="transmembrane region" description="Helical" evidence="1">
    <location>
        <begin position="214"/>
        <end position="232"/>
    </location>
</feature>